<dbReference type="GO" id="GO:0016020">
    <property type="term" value="C:membrane"/>
    <property type="evidence" value="ECO:0007669"/>
    <property type="project" value="UniProtKB-SubCell"/>
</dbReference>
<dbReference type="EMBL" id="JAEPRA010000004">
    <property type="protein sequence ID" value="KAG2186578.1"/>
    <property type="molecule type" value="Genomic_DNA"/>
</dbReference>
<feature type="transmembrane region" description="Helical" evidence="7">
    <location>
        <begin position="73"/>
        <end position="95"/>
    </location>
</feature>
<evidence type="ECO:0000256" key="1">
    <source>
        <dbReference type="ARBA" id="ARBA00004141"/>
    </source>
</evidence>
<feature type="transmembrane region" description="Helical" evidence="7">
    <location>
        <begin position="281"/>
        <end position="304"/>
    </location>
</feature>
<proteinExistence type="predicted"/>
<feature type="transmembrane region" description="Helical" evidence="7">
    <location>
        <begin position="218"/>
        <end position="236"/>
    </location>
</feature>
<feature type="transmembrane region" description="Helical" evidence="7">
    <location>
        <begin position="243"/>
        <end position="261"/>
    </location>
</feature>
<comment type="caution">
    <text evidence="9">The sequence shown here is derived from an EMBL/GenBank/DDBJ whole genome shotgun (WGS) entry which is preliminary data.</text>
</comment>
<evidence type="ECO:0000256" key="5">
    <source>
        <dbReference type="ARBA" id="ARBA00023136"/>
    </source>
</evidence>
<evidence type="ECO:0000313" key="10">
    <source>
        <dbReference type="Proteomes" id="UP000612746"/>
    </source>
</evidence>
<keyword evidence="3" id="KW-0732">Signal</keyword>
<evidence type="ECO:0000256" key="7">
    <source>
        <dbReference type="SAM" id="Phobius"/>
    </source>
</evidence>
<feature type="transmembrane region" description="Helical" evidence="7">
    <location>
        <begin position="139"/>
        <end position="161"/>
    </location>
</feature>
<feature type="transmembrane region" description="Helical" evidence="7">
    <location>
        <begin position="168"/>
        <end position="188"/>
    </location>
</feature>
<sequence>MSAVVLDTLPNSRHRLELEDVDSERSVDSITRKPTSSQSSHPVNDEESYIAYDDECIYGDVQPIQKKQTIQRVLVRVAIFITIALASLGLCLVLAHETLDIEIPRTLAELKESAIHLELVAQETTTGYMHVTFVFAVLYLWQQAFSIPGSILLNLLAGYLYGAAMGGLWTSALTAGGATLAYLLAYLICEPFMDLTWVNNKMDVIRTQVNVNKKNGGLFWWLLFARLFPFTPYWFMNMAAPMLEIPVMPFFVSTFFGSLPYNFVSCQAGEVIGQINTTADIFTFSMIIKMAIVSIISLIPVVFGSKIKKYMNDRVAQKEGNINLQHYDPIPVLPV</sequence>
<feature type="compositionally biased region" description="Basic and acidic residues" evidence="6">
    <location>
        <begin position="18"/>
        <end position="31"/>
    </location>
</feature>
<organism evidence="9 10">
    <name type="scientific">Umbelopsis vinacea</name>
    <dbReference type="NCBI Taxonomy" id="44442"/>
    <lineage>
        <taxon>Eukaryota</taxon>
        <taxon>Fungi</taxon>
        <taxon>Fungi incertae sedis</taxon>
        <taxon>Mucoromycota</taxon>
        <taxon>Mucoromycotina</taxon>
        <taxon>Umbelopsidomycetes</taxon>
        <taxon>Umbelopsidales</taxon>
        <taxon>Umbelopsidaceae</taxon>
        <taxon>Umbelopsis</taxon>
    </lineage>
</organism>
<protein>
    <recommendedName>
        <fullName evidence="8">VTT domain-containing protein</fullName>
    </recommendedName>
</protein>
<feature type="region of interest" description="Disordered" evidence="6">
    <location>
        <begin position="18"/>
        <end position="44"/>
    </location>
</feature>
<dbReference type="InterPro" id="IPR045014">
    <property type="entry name" value="TM41A/B"/>
</dbReference>
<feature type="domain" description="VTT" evidence="8">
    <location>
        <begin position="147"/>
        <end position="270"/>
    </location>
</feature>
<name>A0A8H7UNT1_9FUNG</name>
<evidence type="ECO:0000256" key="2">
    <source>
        <dbReference type="ARBA" id="ARBA00022692"/>
    </source>
</evidence>
<comment type="subcellular location">
    <subcellularLocation>
        <location evidence="1">Membrane</location>
        <topology evidence="1">Multi-pass membrane protein</topology>
    </subcellularLocation>
</comment>
<evidence type="ECO:0000256" key="6">
    <source>
        <dbReference type="SAM" id="MobiDB-lite"/>
    </source>
</evidence>
<reference evidence="9" key="1">
    <citation type="submission" date="2020-12" db="EMBL/GenBank/DDBJ databases">
        <title>Metabolic potential, ecology and presence of endohyphal bacteria is reflected in genomic diversity of Mucoromycotina.</title>
        <authorList>
            <person name="Muszewska A."/>
            <person name="Okrasinska A."/>
            <person name="Steczkiewicz K."/>
            <person name="Drgas O."/>
            <person name="Orlowska M."/>
            <person name="Perlinska-Lenart U."/>
            <person name="Aleksandrzak-Piekarczyk T."/>
            <person name="Szatraj K."/>
            <person name="Zielenkiewicz U."/>
            <person name="Pilsyk S."/>
            <person name="Malc E."/>
            <person name="Mieczkowski P."/>
            <person name="Kruszewska J.S."/>
            <person name="Biernat P."/>
            <person name="Pawlowska J."/>
        </authorList>
    </citation>
    <scope>NUCLEOTIDE SEQUENCE</scope>
    <source>
        <strain evidence="9">WA0000051536</strain>
    </source>
</reference>
<gene>
    <name evidence="9" type="ORF">INT44_002802</name>
</gene>
<evidence type="ECO:0000256" key="3">
    <source>
        <dbReference type="ARBA" id="ARBA00022729"/>
    </source>
</evidence>
<keyword evidence="10" id="KW-1185">Reference proteome</keyword>
<keyword evidence="2 7" id="KW-0812">Transmembrane</keyword>
<feature type="compositionally biased region" description="Polar residues" evidence="6">
    <location>
        <begin position="32"/>
        <end position="42"/>
    </location>
</feature>
<dbReference type="InterPro" id="IPR032816">
    <property type="entry name" value="VTT_dom"/>
</dbReference>
<keyword evidence="5 7" id="KW-0472">Membrane</keyword>
<keyword evidence="4 7" id="KW-1133">Transmembrane helix</keyword>
<dbReference type="PANTHER" id="PTHR43220">
    <property type="match status" value="1"/>
</dbReference>
<dbReference type="PANTHER" id="PTHR43220:SF21">
    <property type="entry name" value="TRANSMEMBRANE PROTEIN 41A"/>
    <property type="match status" value="1"/>
</dbReference>
<dbReference type="OrthoDB" id="3364966at2759"/>
<evidence type="ECO:0000256" key="4">
    <source>
        <dbReference type="ARBA" id="ARBA00022989"/>
    </source>
</evidence>
<dbReference type="AlphaFoldDB" id="A0A8H7UNT1"/>
<evidence type="ECO:0000259" key="8">
    <source>
        <dbReference type="Pfam" id="PF09335"/>
    </source>
</evidence>
<evidence type="ECO:0000313" key="9">
    <source>
        <dbReference type="EMBL" id="KAG2186578.1"/>
    </source>
</evidence>
<accession>A0A8H7UNT1</accession>
<dbReference type="Proteomes" id="UP000612746">
    <property type="component" value="Unassembled WGS sequence"/>
</dbReference>
<dbReference type="Pfam" id="PF09335">
    <property type="entry name" value="VTT_dom"/>
    <property type="match status" value="1"/>
</dbReference>